<gene>
    <name evidence="5" type="ORF">K443DRAFT_275908</name>
</gene>
<evidence type="ECO:0000313" key="6">
    <source>
        <dbReference type="Proteomes" id="UP000054477"/>
    </source>
</evidence>
<comment type="similarity">
    <text evidence="1">Belongs to the eukaryotic ribosomal protein eL14 family.</text>
</comment>
<dbReference type="GO" id="GO:0003735">
    <property type="term" value="F:structural constituent of ribosome"/>
    <property type="evidence" value="ECO:0007669"/>
    <property type="project" value="InterPro"/>
</dbReference>
<dbReference type="GO" id="GO:0022625">
    <property type="term" value="C:cytosolic large ribosomal subunit"/>
    <property type="evidence" value="ECO:0007669"/>
    <property type="project" value="TreeGrafter"/>
</dbReference>
<dbReference type="OrthoDB" id="1875589at2759"/>
<evidence type="ECO:0000256" key="1">
    <source>
        <dbReference type="ARBA" id="ARBA00006592"/>
    </source>
</evidence>
<evidence type="ECO:0000313" key="5">
    <source>
        <dbReference type="EMBL" id="KIJ96656.1"/>
    </source>
</evidence>
<name>A0A0C9XG53_9AGAR</name>
<evidence type="ECO:0000256" key="2">
    <source>
        <dbReference type="ARBA" id="ARBA00022980"/>
    </source>
</evidence>
<dbReference type="Gene3D" id="2.30.30.30">
    <property type="match status" value="1"/>
</dbReference>
<dbReference type="STRING" id="1095629.A0A0C9XG53"/>
<dbReference type="Pfam" id="PF01929">
    <property type="entry name" value="Ribosomal_L14e"/>
    <property type="match status" value="1"/>
</dbReference>
<dbReference type="PANTHER" id="PTHR11127:SF2">
    <property type="entry name" value="LARGE RIBOSOMAL SUBUNIT PROTEIN EL14"/>
    <property type="match status" value="1"/>
</dbReference>
<dbReference type="SUPFAM" id="SSF50104">
    <property type="entry name" value="Translation proteins SH3-like domain"/>
    <property type="match status" value="1"/>
</dbReference>
<organism evidence="5 6">
    <name type="scientific">Laccaria amethystina LaAM-08-1</name>
    <dbReference type="NCBI Taxonomy" id="1095629"/>
    <lineage>
        <taxon>Eukaryota</taxon>
        <taxon>Fungi</taxon>
        <taxon>Dikarya</taxon>
        <taxon>Basidiomycota</taxon>
        <taxon>Agaricomycotina</taxon>
        <taxon>Agaricomycetes</taxon>
        <taxon>Agaricomycetidae</taxon>
        <taxon>Agaricales</taxon>
        <taxon>Agaricineae</taxon>
        <taxon>Hydnangiaceae</taxon>
        <taxon>Laccaria</taxon>
    </lineage>
</organism>
<keyword evidence="3" id="KW-0687">Ribonucleoprotein</keyword>
<dbReference type="EMBL" id="KN838714">
    <property type="protein sequence ID" value="KIJ96656.1"/>
    <property type="molecule type" value="Genomic_DNA"/>
</dbReference>
<dbReference type="InterPro" id="IPR008991">
    <property type="entry name" value="Translation_prot_SH3-like_sf"/>
</dbReference>
<evidence type="ECO:0000256" key="3">
    <source>
        <dbReference type="ARBA" id="ARBA00023274"/>
    </source>
</evidence>
<dbReference type="PANTHER" id="PTHR11127">
    <property type="entry name" value="60S RIBOSOMAL PROTEIN L14"/>
    <property type="match status" value="1"/>
</dbReference>
<evidence type="ECO:0000259" key="4">
    <source>
        <dbReference type="Pfam" id="PF01929"/>
    </source>
</evidence>
<proteinExistence type="inferred from homology"/>
<dbReference type="GO" id="GO:0006412">
    <property type="term" value="P:translation"/>
    <property type="evidence" value="ECO:0007669"/>
    <property type="project" value="InterPro"/>
</dbReference>
<dbReference type="GO" id="GO:0003723">
    <property type="term" value="F:RNA binding"/>
    <property type="evidence" value="ECO:0007669"/>
    <property type="project" value="InterPro"/>
</dbReference>
<dbReference type="HOGENOM" id="CLU_1686897_0_0_1"/>
<reference evidence="6" key="2">
    <citation type="submission" date="2015-01" db="EMBL/GenBank/DDBJ databases">
        <title>Evolutionary Origins and Diversification of the Mycorrhizal Mutualists.</title>
        <authorList>
            <consortium name="DOE Joint Genome Institute"/>
            <consortium name="Mycorrhizal Genomics Consortium"/>
            <person name="Kohler A."/>
            <person name="Kuo A."/>
            <person name="Nagy L.G."/>
            <person name="Floudas D."/>
            <person name="Copeland A."/>
            <person name="Barry K.W."/>
            <person name="Cichocki N."/>
            <person name="Veneault-Fourrey C."/>
            <person name="LaButti K."/>
            <person name="Lindquist E.A."/>
            <person name="Lipzen A."/>
            <person name="Lundell T."/>
            <person name="Morin E."/>
            <person name="Murat C."/>
            <person name="Riley R."/>
            <person name="Ohm R."/>
            <person name="Sun H."/>
            <person name="Tunlid A."/>
            <person name="Henrissat B."/>
            <person name="Grigoriev I.V."/>
            <person name="Hibbett D.S."/>
            <person name="Martin F."/>
        </authorList>
    </citation>
    <scope>NUCLEOTIDE SEQUENCE [LARGE SCALE GENOMIC DNA]</scope>
    <source>
        <strain evidence="6">LaAM-08-1</strain>
    </source>
</reference>
<dbReference type="InterPro" id="IPR014722">
    <property type="entry name" value="Rib_uL2_dom2"/>
</dbReference>
<dbReference type="InterPro" id="IPR039660">
    <property type="entry name" value="Ribosomal_eL14"/>
</dbReference>
<reference evidence="5 6" key="1">
    <citation type="submission" date="2014-04" db="EMBL/GenBank/DDBJ databases">
        <authorList>
            <consortium name="DOE Joint Genome Institute"/>
            <person name="Kuo A."/>
            <person name="Kohler A."/>
            <person name="Nagy L.G."/>
            <person name="Floudas D."/>
            <person name="Copeland A."/>
            <person name="Barry K.W."/>
            <person name="Cichocki N."/>
            <person name="Veneault-Fourrey C."/>
            <person name="LaButti K."/>
            <person name="Lindquist E.A."/>
            <person name="Lipzen A."/>
            <person name="Lundell T."/>
            <person name="Morin E."/>
            <person name="Murat C."/>
            <person name="Sun H."/>
            <person name="Tunlid A."/>
            <person name="Henrissat B."/>
            <person name="Grigoriev I.V."/>
            <person name="Hibbett D.S."/>
            <person name="Martin F."/>
            <person name="Nordberg H.P."/>
            <person name="Cantor M.N."/>
            <person name="Hua S.X."/>
        </authorList>
    </citation>
    <scope>NUCLEOTIDE SEQUENCE [LARGE SCALE GENOMIC DNA]</scope>
    <source>
        <strain evidence="5 6">LaAM-08-1</strain>
    </source>
</reference>
<dbReference type="GO" id="GO:0042273">
    <property type="term" value="P:ribosomal large subunit biogenesis"/>
    <property type="evidence" value="ECO:0007669"/>
    <property type="project" value="TreeGrafter"/>
</dbReference>
<keyword evidence="6" id="KW-1185">Reference proteome</keyword>
<dbReference type="Gene3D" id="6.10.250.2270">
    <property type="match status" value="1"/>
</dbReference>
<feature type="domain" description="Large ribosomal subunit protein eL14" evidence="4">
    <location>
        <begin position="72"/>
        <end position="146"/>
    </location>
</feature>
<sequence length="156" mass="18264">MASGTYDIQASNDVGFSKNVALFPLGVKLQALHRGWARRPQIWHLPRKGRRHRRDNRPQLRYYRRRRKGCSRQFYPFKHLTLTPLKLSSLPRGAGTKKVRKEVEEEAIIDKWDKSSLAQKRVAVQKRRTLTDFGRFSIMLAKKQQRDLVRKGVAKA</sequence>
<dbReference type="AlphaFoldDB" id="A0A0C9XG53"/>
<keyword evidence="2" id="KW-0689">Ribosomal protein</keyword>
<dbReference type="InterPro" id="IPR002784">
    <property type="entry name" value="Ribosomal_eL14_dom"/>
</dbReference>
<accession>A0A0C9XG53</accession>
<dbReference type="Proteomes" id="UP000054477">
    <property type="component" value="Unassembled WGS sequence"/>
</dbReference>
<protein>
    <recommendedName>
        <fullName evidence="4">Large ribosomal subunit protein eL14 domain-containing protein</fullName>
    </recommendedName>
</protein>